<dbReference type="GeneID" id="66112341"/>
<dbReference type="GO" id="GO:0016020">
    <property type="term" value="C:membrane"/>
    <property type="evidence" value="ECO:0007669"/>
    <property type="project" value="UniProtKB-SubCell"/>
</dbReference>
<evidence type="ECO:0000256" key="4">
    <source>
        <dbReference type="ARBA" id="ARBA00023136"/>
    </source>
</evidence>
<dbReference type="RefSeq" id="XP_043039326.1">
    <property type="nucleotide sequence ID" value="XM_043190044.1"/>
</dbReference>
<evidence type="ECO:0000313" key="8">
    <source>
        <dbReference type="Proteomes" id="UP000812287"/>
    </source>
</evidence>
<proteinExistence type="predicted"/>
<evidence type="ECO:0000313" key="7">
    <source>
        <dbReference type="EMBL" id="KAG7445826.1"/>
    </source>
</evidence>
<dbReference type="GO" id="GO:0005506">
    <property type="term" value="F:iron ion binding"/>
    <property type="evidence" value="ECO:0007669"/>
    <property type="project" value="InterPro"/>
</dbReference>
<keyword evidence="8" id="KW-1185">Reference proteome</keyword>
<gene>
    <name evidence="7" type="ORF">BT62DRAFT_987072</name>
</gene>
<sequence length="320" mass="37577">MYNDAHLSMGATNNTRLGDCQNVPFYYSCNKDLVEGFSDHYLALAAPVVAYWAICLFFHYLDMSTWKWLERYRIHESAEVTSRNRVSRLQVIWAVIFQHILQTILGLIVLGDDNGPAVNHSLKIDSIARFVRPILARGILAEWTTPAVGPVSYFMYWWAIPFLQLVFGMFVIDTWQYTLHRWMHTNKWMYKHFHSWHHRLYVPYAFGALYNHPVEGFCLDSLGSVVAEILAGMTVRQATLLFVVATFKTCDDHCGYRFPWDPLQFMTSNNADYHDIHHQTVGIKHNFAQPFFIHWDVILGTRMTREEMDRRKYKKEQHSD</sequence>
<evidence type="ECO:0000256" key="1">
    <source>
        <dbReference type="ARBA" id="ARBA00004370"/>
    </source>
</evidence>
<protein>
    <recommendedName>
        <fullName evidence="6">Fatty acid hydroxylase domain-containing protein</fullName>
    </recommendedName>
</protein>
<dbReference type="Proteomes" id="UP000812287">
    <property type="component" value="Unassembled WGS sequence"/>
</dbReference>
<keyword evidence="2 5" id="KW-0812">Transmembrane</keyword>
<feature type="transmembrane region" description="Helical" evidence="5">
    <location>
        <begin position="91"/>
        <end position="111"/>
    </location>
</feature>
<organism evidence="7 8">
    <name type="scientific">Guyanagaster necrorhizus</name>
    <dbReference type="NCBI Taxonomy" id="856835"/>
    <lineage>
        <taxon>Eukaryota</taxon>
        <taxon>Fungi</taxon>
        <taxon>Dikarya</taxon>
        <taxon>Basidiomycota</taxon>
        <taxon>Agaricomycotina</taxon>
        <taxon>Agaricomycetes</taxon>
        <taxon>Agaricomycetidae</taxon>
        <taxon>Agaricales</taxon>
        <taxon>Marasmiineae</taxon>
        <taxon>Physalacriaceae</taxon>
        <taxon>Guyanagaster</taxon>
    </lineage>
</organism>
<dbReference type="OrthoDB" id="408954at2759"/>
<feature type="transmembrane region" description="Helical" evidence="5">
    <location>
        <begin position="41"/>
        <end position="61"/>
    </location>
</feature>
<keyword evidence="4 5" id="KW-0472">Membrane</keyword>
<dbReference type="PANTHER" id="PTHR11863">
    <property type="entry name" value="STEROL DESATURASE"/>
    <property type="match status" value="1"/>
</dbReference>
<dbReference type="AlphaFoldDB" id="A0A9P7VTW0"/>
<comment type="caution">
    <text evidence="7">The sequence shown here is derived from an EMBL/GenBank/DDBJ whole genome shotgun (WGS) entry which is preliminary data.</text>
</comment>
<evidence type="ECO:0000256" key="3">
    <source>
        <dbReference type="ARBA" id="ARBA00022989"/>
    </source>
</evidence>
<accession>A0A9P7VTW0</accession>
<dbReference type="InterPro" id="IPR050307">
    <property type="entry name" value="Sterol_Desaturase_Related"/>
</dbReference>
<dbReference type="InterPro" id="IPR006694">
    <property type="entry name" value="Fatty_acid_hydroxylase"/>
</dbReference>
<evidence type="ECO:0000256" key="5">
    <source>
        <dbReference type="SAM" id="Phobius"/>
    </source>
</evidence>
<keyword evidence="3 5" id="KW-1133">Transmembrane helix</keyword>
<feature type="domain" description="Fatty acid hydroxylase" evidence="6">
    <location>
        <begin position="166"/>
        <end position="301"/>
    </location>
</feature>
<feature type="transmembrane region" description="Helical" evidence="5">
    <location>
        <begin position="155"/>
        <end position="175"/>
    </location>
</feature>
<name>A0A9P7VTW0_9AGAR</name>
<dbReference type="Pfam" id="PF04116">
    <property type="entry name" value="FA_hydroxylase"/>
    <property type="match status" value="1"/>
</dbReference>
<dbReference type="GO" id="GO:0016491">
    <property type="term" value="F:oxidoreductase activity"/>
    <property type="evidence" value="ECO:0007669"/>
    <property type="project" value="InterPro"/>
</dbReference>
<comment type="subcellular location">
    <subcellularLocation>
        <location evidence="1">Membrane</location>
    </subcellularLocation>
</comment>
<dbReference type="GO" id="GO:0008610">
    <property type="term" value="P:lipid biosynthetic process"/>
    <property type="evidence" value="ECO:0007669"/>
    <property type="project" value="InterPro"/>
</dbReference>
<evidence type="ECO:0000259" key="6">
    <source>
        <dbReference type="Pfam" id="PF04116"/>
    </source>
</evidence>
<dbReference type="EMBL" id="MU250535">
    <property type="protein sequence ID" value="KAG7445826.1"/>
    <property type="molecule type" value="Genomic_DNA"/>
</dbReference>
<reference evidence="7" key="1">
    <citation type="submission" date="2020-11" db="EMBL/GenBank/DDBJ databases">
        <title>Adaptations for nitrogen fixation in a non-lichenized fungal sporocarp promotes dispersal by wood-feeding termites.</title>
        <authorList>
            <consortium name="DOE Joint Genome Institute"/>
            <person name="Koch R.A."/>
            <person name="Yoon G."/>
            <person name="Arayal U."/>
            <person name="Lail K."/>
            <person name="Amirebrahimi M."/>
            <person name="Labutti K."/>
            <person name="Lipzen A."/>
            <person name="Riley R."/>
            <person name="Barry K."/>
            <person name="Henrissat B."/>
            <person name="Grigoriev I.V."/>
            <person name="Herr J.R."/>
            <person name="Aime M.C."/>
        </authorList>
    </citation>
    <scope>NUCLEOTIDE SEQUENCE</scope>
    <source>
        <strain evidence="7">MCA 3950</strain>
    </source>
</reference>
<evidence type="ECO:0000256" key="2">
    <source>
        <dbReference type="ARBA" id="ARBA00022692"/>
    </source>
</evidence>